<dbReference type="AlphaFoldDB" id="A0AAR5P733"/>
<evidence type="ECO:0000256" key="1">
    <source>
        <dbReference type="ARBA" id="ARBA00004651"/>
    </source>
</evidence>
<dbReference type="InterPro" id="IPR036259">
    <property type="entry name" value="MFS_trans_sf"/>
</dbReference>
<proteinExistence type="predicted"/>
<keyword evidence="4" id="KW-0762">Sugar transport</keyword>
<evidence type="ECO:0000256" key="7">
    <source>
        <dbReference type="ARBA" id="ARBA00023136"/>
    </source>
</evidence>
<dbReference type="Pfam" id="PF00083">
    <property type="entry name" value="Sugar_tr"/>
    <property type="match status" value="1"/>
</dbReference>
<feature type="transmembrane region" description="Helical" evidence="8">
    <location>
        <begin position="337"/>
        <end position="356"/>
    </location>
</feature>
<dbReference type="KEGG" id="dpa:109535929"/>
<dbReference type="PANTHER" id="PTHR48021:SF46">
    <property type="entry name" value="MAJOR FACILITATOR SUPERFAMILY (MFS) PROFILE DOMAIN-CONTAINING PROTEIN"/>
    <property type="match status" value="1"/>
</dbReference>
<dbReference type="GO" id="GO:0022857">
    <property type="term" value="F:transmembrane transporter activity"/>
    <property type="evidence" value="ECO:0007669"/>
    <property type="project" value="InterPro"/>
</dbReference>
<dbReference type="GO" id="GO:0005886">
    <property type="term" value="C:plasma membrane"/>
    <property type="evidence" value="ECO:0007669"/>
    <property type="project" value="UniProtKB-SubCell"/>
</dbReference>
<dbReference type="GeneID" id="109535929"/>
<evidence type="ECO:0000256" key="4">
    <source>
        <dbReference type="ARBA" id="ARBA00022597"/>
    </source>
</evidence>
<accession>A0AAR5P733</accession>
<dbReference type="EnsemblMetazoa" id="XM_019901969.1">
    <property type="protein sequence ID" value="XP_019757528.1"/>
    <property type="gene ID" value="LOC109535929"/>
</dbReference>
<dbReference type="InterPro" id="IPR050549">
    <property type="entry name" value="MFS_Trehalose_Transporter"/>
</dbReference>
<keyword evidence="7 8" id="KW-0472">Membrane</keyword>
<dbReference type="FunFam" id="1.20.1250.20:FF:000218">
    <property type="entry name" value="facilitated trehalose transporter Tret1"/>
    <property type="match status" value="1"/>
</dbReference>
<evidence type="ECO:0000256" key="3">
    <source>
        <dbReference type="ARBA" id="ARBA00022475"/>
    </source>
</evidence>
<keyword evidence="6 8" id="KW-1133">Transmembrane helix</keyword>
<feature type="transmembrane region" description="Helical" evidence="8">
    <location>
        <begin position="305"/>
        <end position="325"/>
    </location>
</feature>
<evidence type="ECO:0008006" key="11">
    <source>
        <dbReference type="Google" id="ProtNLM"/>
    </source>
</evidence>
<evidence type="ECO:0000256" key="8">
    <source>
        <dbReference type="SAM" id="Phobius"/>
    </source>
</evidence>
<evidence type="ECO:0000313" key="10">
    <source>
        <dbReference type="Proteomes" id="UP000019118"/>
    </source>
</evidence>
<organism evidence="9 10">
    <name type="scientific">Dendroctonus ponderosae</name>
    <name type="common">Mountain pine beetle</name>
    <dbReference type="NCBI Taxonomy" id="77166"/>
    <lineage>
        <taxon>Eukaryota</taxon>
        <taxon>Metazoa</taxon>
        <taxon>Ecdysozoa</taxon>
        <taxon>Arthropoda</taxon>
        <taxon>Hexapoda</taxon>
        <taxon>Insecta</taxon>
        <taxon>Pterygota</taxon>
        <taxon>Neoptera</taxon>
        <taxon>Endopterygota</taxon>
        <taxon>Coleoptera</taxon>
        <taxon>Polyphaga</taxon>
        <taxon>Cucujiformia</taxon>
        <taxon>Curculionidae</taxon>
        <taxon>Scolytinae</taxon>
        <taxon>Dendroctonus</taxon>
    </lineage>
</organism>
<name>A0AAR5P733_DENPD</name>
<dbReference type="PANTHER" id="PTHR48021">
    <property type="match status" value="1"/>
</dbReference>
<feature type="transmembrane region" description="Helical" evidence="8">
    <location>
        <begin position="377"/>
        <end position="398"/>
    </location>
</feature>
<comment type="subcellular location">
    <subcellularLocation>
        <location evidence="1">Cell membrane</location>
        <topology evidence="1">Multi-pass membrane protein</topology>
    </subcellularLocation>
</comment>
<feature type="transmembrane region" description="Helical" evidence="8">
    <location>
        <begin position="404"/>
        <end position="426"/>
    </location>
</feature>
<evidence type="ECO:0000256" key="5">
    <source>
        <dbReference type="ARBA" id="ARBA00022692"/>
    </source>
</evidence>
<keyword evidence="10" id="KW-1185">Reference proteome</keyword>
<dbReference type="InterPro" id="IPR005828">
    <property type="entry name" value="MFS_sugar_transport-like"/>
</dbReference>
<dbReference type="Gene3D" id="1.20.1250.20">
    <property type="entry name" value="MFS general substrate transporter like domains"/>
    <property type="match status" value="1"/>
</dbReference>
<dbReference type="Proteomes" id="UP000019118">
    <property type="component" value="Unassembled WGS sequence"/>
</dbReference>
<dbReference type="EnsemblMetazoa" id="XM_019901354.1">
    <property type="protein sequence ID" value="XP_019756913.1"/>
    <property type="gene ID" value="LOC109535440"/>
</dbReference>
<keyword evidence="3" id="KW-1003">Cell membrane</keyword>
<evidence type="ECO:0000313" key="9">
    <source>
        <dbReference type="EnsemblMetazoa" id="XP_019756913.1"/>
    </source>
</evidence>
<reference evidence="10" key="1">
    <citation type="journal article" date="2013" name="Genome Biol.">
        <title>Draft genome of the mountain pine beetle, Dendroctonus ponderosae Hopkins, a major forest pest.</title>
        <authorList>
            <person name="Keeling C.I."/>
            <person name="Yuen M.M."/>
            <person name="Liao N.Y."/>
            <person name="Docking T.R."/>
            <person name="Chan S.K."/>
            <person name="Taylor G.A."/>
            <person name="Palmquist D.L."/>
            <person name="Jackman S.D."/>
            <person name="Nguyen A."/>
            <person name="Li M."/>
            <person name="Henderson H."/>
            <person name="Janes J.K."/>
            <person name="Zhao Y."/>
            <person name="Pandoh P."/>
            <person name="Moore R."/>
            <person name="Sperling F.A."/>
            <person name="Huber D.P."/>
            <person name="Birol I."/>
            <person name="Jones S.J."/>
            <person name="Bohlmann J."/>
        </authorList>
    </citation>
    <scope>NUCLEOTIDE SEQUENCE</scope>
</reference>
<keyword evidence="5 8" id="KW-0812">Transmembrane</keyword>
<protein>
    <recommendedName>
        <fullName evidence="11">Major facilitator superfamily (MFS) profile domain-containing protein</fullName>
    </recommendedName>
</protein>
<reference evidence="9" key="2">
    <citation type="submission" date="2024-08" db="UniProtKB">
        <authorList>
            <consortium name="EnsemblMetazoa"/>
        </authorList>
    </citation>
    <scope>IDENTIFICATION</scope>
</reference>
<keyword evidence="2" id="KW-0813">Transport</keyword>
<sequence>MAPNPDHHHCLHSRPYQLVDLHLVVGLHPHSAPTVQHLGKRRQLSSNSVFFRVFDSSPLLLQTALLDRPQGHPAPSEHFPGRLLDNHDFCQGYCLVVRSAVCRGAADVIMYAVLPMCLGEVTTPKIRGTWGNGQTFSFNAGFFVMSATGSFLTIQTTACVFLSLPVLFTALFMWMPESPYYFIAKGRDAKARSSLQFLLRKKNVNEEFQSLKKDVDRQVSETGTWRDLWMIRSNRRALIACVFLRWAQQLAGIAVFETYFQFIFQKAGPTALTPQGSALFFSGALWLAMTGFSFTLDKLGRRKSFVFSALGCALCLTAESCYFFIDEFRPGLDLASFSWFPIAGLLLYSFFYAFGLDILPSLMAGELFSASIKAKGLAVANVFMGIICFFTATIFKTLSNELGLFAPFALLALCTFGCRALSLSIVPETRGRTLEEIQQDLKGACKF</sequence>
<dbReference type="SUPFAM" id="SSF103473">
    <property type="entry name" value="MFS general substrate transporter"/>
    <property type="match status" value="1"/>
</dbReference>
<feature type="transmembrane region" description="Helical" evidence="8">
    <location>
        <begin position="276"/>
        <end position="296"/>
    </location>
</feature>
<evidence type="ECO:0000256" key="6">
    <source>
        <dbReference type="ARBA" id="ARBA00022989"/>
    </source>
</evidence>
<feature type="transmembrane region" description="Helical" evidence="8">
    <location>
        <begin position="237"/>
        <end position="256"/>
    </location>
</feature>
<evidence type="ECO:0000256" key="2">
    <source>
        <dbReference type="ARBA" id="ARBA00022448"/>
    </source>
</evidence>
<feature type="transmembrane region" description="Helical" evidence="8">
    <location>
        <begin position="152"/>
        <end position="175"/>
    </location>
</feature>